<dbReference type="InterPro" id="IPR050401">
    <property type="entry name" value="Cyclic_nucleotide_synthase"/>
</dbReference>
<dbReference type="GO" id="GO:0004383">
    <property type="term" value="F:guanylate cyclase activity"/>
    <property type="evidence" value="ECO:0007669"/>
    <property type="project" value="UniProtKB-EC"/>
</dbReference>
<dbReference type="AlphaFoldDB" id="A0A8K0GCP9"/>
<dbReference type="GO" id="GO:0004016">
    <property type="term" value="F:adenylate cyclase activity"/>
    <property type="evidence" value="ECO:0007669"/>
    <property type="project" value="TreeGrafter"/>
</dbReference>
<evidence type="ECO:0000256" key="1">
    <source>
        <dbReference type="ARBA" id="ARBA00001436"/>
    </source>
</evidence>
<dbReference type="Pfam" id="PF07714">
    <property type="entry name" value="PK_Tyr_Ser-Thr"/>
    <property type="match status" value="1"/>
</dbReference>
<keyword evidence="3" id="KW-0547">Nucleotide-binding</keyword>
<evidence type="ECO:0000256" key="6">
    <source>
        <dbReference type="SAM" id="Phobius"/>
    </source>
</evidence>
<feature type="transmembrane region" description="Helical" evidence="6">
    <location>
        <begin position="6"/>
        <end position="25"/>
    </location>
</feature>
<organism evidence="8 9">
    <name type="scientific">Ignelater luminosus</name>
    <name type="common">Cucubano</name>
    <name type="synonym">Pyrophorus luminosus</name>
    <dbReference type="NCBI Taxonomy" id="2038154"/>
    <lineage>
        <taxon>Eukaryota</taxon>
        <taxon>Metazoa</taxon>
        <taxon>Ecdysozoa</taxon>
        <taxon>Arthropoda</taxon>
        <taxon>Hexapoda</taxon>
        <taxon>Insecta</taxon>
        <taxon>Pterygota</taxon>
        <taxon>Neoptera</taxon>
        <taxon>Endopterygota</taxon>
        <taxon>Coleoptera</taxon>
        <taxon>Polyphaga</taxon>
        <taxon>Elateriformia</taxon>
        <taxon>Elateroidea</taxon>
        <taxon>Elateridae</taxon>
        <taxon>Agrypninae</taxon>
        <taxon>Pyrophorini</taxon>
        <taxon>Ignelater</taxon>
    </lineage>
</organism>
<evidence type="ECO:0000256" key="3">
    <source>
        <dbReference type="ARBA" id="ARBA00022741"/>
    </source>
</evidence>
<accession>A0A8K0GCP9</accession>
<evidence type="ECO:0000313" key="9">
    <source>
        <dbReference type="Proteomes" id="UP000801492"/>
    </source>
</evidence>
<gene>
    <name evidence="8" type="ORF">ILUMI_12685</name>
</gene>
<keyword evidence="9" id="KW-1185">Reference proteome</keyword>
<dbReference type="InterPro" id="IPR020635">
    <property type="entry name" value="Tyr_kinase_cat_dom"/>
</dbReference>
<feature type="non-terminal residue" evidence="8">
    <location>
        <position position="241"/>
    </location>
</feature>
<dbReference type="SMART" id="SM00219">
    <property type="entry name" value="TyrKc"/>
    <property type="match status" value="1"/>
</dbReference>
<keyword evidence="6" id="KW-0472">Membrane</keyword>
<dbReference type="OrthoDB" id="6703391at2759"/>
<name>A0A8K0GCP9_IGNLU</name>
<comment type="caution">
    <text evidence="8">The sequence shown here is derived from an EMBL/GenBank/DDBJ whole genome shotgun (WGS) entry which is preliminary data.</text>
</comment>
<dbReference type="PROSITE" id="PS50011">
    <property type="entry name" value="PROTEIN_KINASE_DOM"/>
    <property type="match status" value="1"/>
</dbReference>
<dbReference type="SUPFAM" id="SSF56112">
    <property type="entry name" value="Protein kinase-like (PK-like)"/>
    <property type="match status" value="1"/>
</dbReference>
<evidence type="ECO:0000256" key="2">
    <source>
        <dbReference type="ARBA" id="ARBA00012202"/>
    </source>
</evidence>
<sequence length="241" mass="27501">EINVLLIVVSVALGIGLIILSVFLYRHYKLEAEIASMSWKVHWGEITLLPSTKGRSSFYSTESLSKSKRGSQTTMIQSEGEGYSLGGDRQLYTNVAYYKGSRTAIKKLKDMKITLTRPQLLELKVMKDLANDHLVKFYGACIESPNCCILSEYCPKGSLQDILEDEEIKLDWLFKMSLIQDLTRGMYYLHNSDIRSHGSLKSSNCVVDSRFVLKITDFGLHFLRMHSHDDSIDENSHSFWQ</sequence>
<dbReference type="GO" id="GO:0007168">
    <property type="term" value="P:receptor guanylyl cyclase signaling pathway"/>
    <property type="evidence" value="ECO:0007669"/>
    <property type="project" value="TreeGrafter"/>
</dbReference>
<dbReference type="EC" id="4.6.1.2" evidence="2"/>
<evidence type="ECO:0000259" key="7">
    <source>
        <dbReference type="PROSITE" id="PS50011"/>
    </source>
</evidence>
<keyword evidence="5" id="KW-0141">cGMP biosynthesis</keyword>
<dbReference type="InterPro" id="IPR000719">
    <property type="entry name" value="Prot_kinase_dom"/>
</dbReference>
<dbReference type="Gene3D" id="1.10.510.10">
    <property type="entry name" value="Transferase(Phosphotransferase) domain 1"/>
    <property type="match status" value="1"/>
</dbReference>
<dbReference type="InterPro" id="IPR011009">
    <property type="entry name" value="Kinase-like_dom_sf"/>
</dbReference>
<keyword evidence="4" id="KW-0456">Lyase</keyword>
<evidence type="ECO:0000313" key="8">
    <source>
        <dbReference type="EMBL" id="KAF2893488.1"/>
    </source>
</evidence>
<reference evidence="8" key="1">
    <citation type="submission" date="2019-08" db="EMBL/GenBank/DDBJ databases">
        <title>The genome of the North American firefly Photinus pyralis.</title>
        <authorList>
            <consortium name="Photinus pyralis genome working group"/>
            <person name="Fallon T.R."/>
            <person name="Sander Lower S.E."/>
            <person name="Weng J.-K."/>
        </authorList>
    </citation>
    <scope>NUCLEOTIDE SEQUENCE</scope>
    <source>
        <strain evidence="8">TRF0915ILg1</strain>
        <tissue evidence="8">Whole body</tissue>
    </source>
</reference>
<proteinExistence type="predicted"/>
<dbReference type="Proteomes" id="UP000801492">
    <property type="component" value="Unassembled WGS sequence"/>
</dbReference>
<dbReference type="PANTHER" id="PTHR11920">
    <property type="entry name" value="GUANYLYL CYCLASE"/>
    <property type="match status" value="1"/>
</dbReference>
<dbReference type="EMBL" id="VTPC01007945">
    <property type="protein sequence ID" value="KAF2893488.1"/>
    <property type="molecule type" value="Genomic_DNA"/>
</dbReference>
<dbReference type="GO" id="GO:0005524">
    <property type="term" value="F:ATP binding"/>
    <property type="evidence" value="ECO:0007669"/>
    <property type="project" value="InterPro"/>
</dbReference>
<dbReference type="GO" id="GO:0004713">
    <property type="term" value="F:protein tyrosine kinase activity"/>
    <property type="evidence" value="ECO:0007669"/>
    <property type="project" value="InterPro"/>
</dbReference>
<keyword evidence="6" id="KW-0812">Transmembrane</keyword>
<evidence type="ECO:0000256" key="5">
    <source>
        <dbReference type="ARBA" id="ARBA00023293"/>
    </source>
</evidence>
<dbReference type="GO" id="GO:0001653">
    <property type="term" value="F:peptide receptor activity"/>
    <property type="evidence" value="ECO:0007669"/>
    <property type="project" value="TreeGrafter"/>
</dbReference>
<comment type="catalytic activity">
    <reaction evidence="1">
        <text>GTP = 3',5'-cyclic GMP + diphosphate</text>
        <dbReference type="Rhea" id="RHEA:13665"/>
        <dbReference type="ChEBI" id="CHEBI:33019"/>
        <dbReference type="ChEBI" id="CHEBI:37565"/>
        <dbReference type="ChEBI" id="CHEBI:57746"/>
        <dbReference type="EC" id="4.6.1.2"/>
    </reaction>
</comment>
<keyword evidence="6" id="KW-1133">Transmembrane helix</keyword>
<dbReference type="PANTHER" id="PTHR11920:SF494">
    <property type="entry name" value="ATRIAL NATRIURETIC PEPTIDE RECEPTOR 2"/>
    <property type="match status" value="1"/>
</dbReference>
<feature type="non-terminal residue" evidence="8">
    <location>
        <position position="1"/>
    </location>
</feature>
<evidence type="ECO:0000256" key="4">
    <source>
        <dbReference type="ARBA" id="ARBA00023239"/>
    </source>
</evidence>
<dbReference type="InterPro" id="IPR001245">
    <property type="entry name" value="Ser-Thr/Tyr_kinase_cat_dom"/>
</dbReference>
<dbReference type="GO" id="GO:0005886">
    <property type="term" value="C:plasma membrane"/>
    <property type="evidence" value="ECO:0007669"/>
    <property type="project" value="TreeGrafter"/>
</dbReference>
<feature type="domain" description="Protein kinase" evidence="7">
    <location>
        <begin position="58"/>
        <end position="241"/>
    </location>
</feature>
<protein>
    <recommendedName>
        <fullName evidence="2">guanylate cyclase</fullName>
        <ecNumber evidence="2">4.6.1.2</ecNumber>
    </recommendedName>
</protein>